<sequence length="77" mass="8627">MQTTAAQWPKKSCELKCLLQVLNLNKVPEELTLLLIKLRRRQAEISSLQEHTVAQLMALGIEGPNAKVSPKCACMHM</sequence>
<evidence type="ECO:0000313" key="2">
    <source>
        <dbReference type="Proteomes" id="UP001476798"/>
    </source>
</evidence>
<evidence type="ECO:0000313" key="1">
    <source>
        <dbReference type="EMBL" id="MEQ2179777.1"/>
    </source>
</evidence>
<name>A0ABV0P8J3_9TELE</name>
<accession>A0ABV0P8J3</accession>
<keyword evidence="2" id="KW-1185">Reference proteome</keyword>
<organism evidence="1 2">
    <name type="scientific">Goodea atripinnis</name>
    <dbReference type="NCBI Taxonomy" id="208336"/>
    <lineage>
        <taxon>Eukaryota</taxon>
        <taxon>Metazoa</taxon>
        <taxon>Chordata</taxon>
        <taxon>Craniata</taxon>
        <taxon>Vertebrata</taxon>
        <taxon>Euteleostomi</taxon>
        <taxon>Actinopterygii</taxon>
        <taxon>Neopterygii</taxon>
        <taxon>Teleostei</taxon>
        <taxon>Neoteleostei</taxon>
        <taxon>Acanthomorphata</taxon>
        <taxon>Ovalentaria</taxon>
        <taxon>Atherinomorphae</taxon>
        <taxon>Cyprinodontiformes</taxon>
        <taxon>Goodeidae</taxon>
        <taxon>Goodea</taxon>
    </lineage>
</organism>
<protein>
    <submittedName>
        <fullName evidence="1">Uncharacterized protein</fullName>
    </submittedName>
</protein>
<gene>
    <name evidence="1" type="ORF">GOODEAATRI_028599</name>
</gene>
<dbReference type="Proteomes" id="UP001476798">
    <property type="component" value="Unassembled WGS sequence"/>
</dbReference>
<dbReference type="EMBL" id="JAHRIO010063980">
    <property type="protein sequence ID" value="MEQ2179777.1"/>
    <property type="molecule type" value="Genomic_DNA"/>
</dbReference>
<comment type="caution">
    <text evidence="1">The sequence shown here is derived from an EMBL/GenBank/DDBJ whole genome shotgun (WGS) entry which is preliminary data.</text>
</comment>
<reference evidence="1 2" key="1">
    <citation type="submission" date="2021-06" db="EMBL/GenBank/DDBJ databases">
        <authorList>
            <person name="Palmer J.M."/>
        </authorList>
    </citation>
    <scope>NUCLEOTIDE SEQUENCE [LARGE SCALE GENOMIC DNA]</scope>
    <source>
        <strain evidence="1 2">GA_2019</strain>
        <tissue evidence="1">Muscle</tissue>
    </source>
</reference>
<proteinExistence type="predicted"/>